<keyword evidence="3" id="KW-1185">Reference proteome</keyword>
<accession>A0A9X9PYT3</accession>
<evidence type="ECO:0000313" key="3">
    <source>
        <dbReference type="Proteomes" id="UP000269945"/>
    </source>
</evidence>
<evidence type="ECO:0000313" key="2">
    <source>
        <dbReference type="EMBL" id="VCW78037.1"/>
    </source>
</evidence>
<dbReference type="Proteomes" id="UP000269945">
    <property type="component" value="Unassembled WGS sequence"/>
</dbReference>
<comment type="caution">
    <text evidence="2">The sequence shown here is derived from an EMBL/GenBank/DDBJ whole genome shotgun (WGS) entry which is preliminary data.</text>
</comment>
<protein>
    <submittedName>
        <fullName evidence="2">Uncharacterized protein</fullName>
    </submittedName>
</protein>
<feature type="non-terminal residue" evidence="2">
    <location>
        <position position="1"/>
    </location>
</feature>
<dbReference type="EMBL" id="CYRY02009791">
    <property type="protein sequence ID" value="VCW78037.1"/>
    <property type="molecule type" value="Genomic_DNA"/>
</dbReference>
<name>A0A9X9PYT3_GULGU</name>
<feature type="region of interest" description="Disordered" evidence="1">
    <location>
        <begin position="1"/>
        <end position="36"/>
    </location>
</feature>
<proteinExistence type="predicted"/>
<reference evidence="2 3" key="1">
    <citation type="submission" date="2018-10" db="EMBL/GenBank/DDBJ databases">
        <authorList>
            <person name="Ekblom R."/>
            <person name="Jareborg N."/>
        </authorList>
    </citation>
    <scope>NUCLEOTIDE SEQUENCE [LARGE SCALE GENOMIC DNA]</scope>
    <source>
        <tissue evidence="2">Muscle</tissue>
    </source>
</reference>
<sequence>SGPRPPPPVTVFGTPSWTPPPHLGSGPRPSGRNPHVPLTPAWSGLSWIDGALFSPENTHPILSYLRSLSIDSEKWKE</sequence>
<dbReference type="AlphaFoldDB" id="A0A9X9PYT3"/>
<gene>
    <name evidence="2" type="ORF">BN2614_LOCUS2</name>
</gene>
<organism evidence="2 3">
    <name type="scientific">Gulo gulo</name>
    <name type="common">Wolverine</name>
    <name type="synonym">Gluton</name>
    <dbReference type="NCBI Taxonomy" id="48420"/>
    <lineage>
        <taxon>Eukaryota</taxon>
        <taxon>Metazoa</taxon>
        <taxon>Chordata</taxon>
        <taxon>Craniata</taxon>
        <taxon>Vertebrata</taxon>
        <taxon>Euteleostomi</taxon>
        <taxon>Mammalia</taxon>
        <taxon>Eutheria</taxon>
        <taxon>Laurasiatheria</taxon>
        <taxon>Carnivora</taxon>
        <taxon>Caniformia</taxon>
        <taxon>Musteloidea</taxon>
        <taxon>Mustelidae</taxon>
        <taxon>Guloninae</taxon>
        <taxon>Gulo</taxon>
    </lineage>
</organism>
<evidence type="ECO:0000256" key="1">
    <source>
        <dbReference type="SAM" id="MobiDB-lite"/>
    </source>
</evidence>